<evidence type="ECO:0000256" key="3">
    <source>
        <dbReference type="ARBA" id="ARBA00022679"/>
    </source>
</evidence>
<evidence type="ECO:0000256" key="5">
    <source>
        <dbReference type="ARBA" id="ARBA00022989"/>
    </source>
</evidence>
<dbReference type="GO" id="GO:0005886">
    <property type="term" value="C:plasma membrane"/>
    <property type="evidence" value="ECO:0000318"/>
    <property type="project" value="GO_Central"/>
</dbReference>
<reference evidence="10" key="1">
    <citation type="submission" date="2021-05" db="UniProtKB">
        <authorList>
            <consortium name="EnsemblPlants"/>
        </authorList>
    </citation>
    <scope>IDENTIFICATION</scope>
    <source>
        <strain evidence="10">subsp. malaccensis</strain>
    </source>
</reference>
<dbReference type="Gene3D" id="3.90.550.10">
    <property type="entry name" value="Spore Coat Polysaccharide Biosynthesis Protein SpsA, Chain A"/>
    <property type="match status" value="1"/>
</dbReference>
<keyword evidence="6 9" id="KW-0472">Membrane</keyword>
<dbReference type="GO" id="GO:0071555">
    <property type="term" value="P:cell wall organization"/>
    <property type="evidence" value="ECO:0007669"/>
    <property type="project" value="UniProtKB-KW"/>
</dbReference>
<comment type="subcellular location">
    <subcellularLocation>
        <location evidence="1">Endomembrane system</location>
        <topology evidence="1">Multi-pass membrane protein</topology>
    </subcellularLocation>
</comment>
<dbReference type="InterPro" id="IPR029044">
    <property type="entry name" value="Nucleotide-diphossugar_trans"/>
</dbReference>
<feature type="transmembrane region" description="Helical" evidence="9">
    <location>
        <begin position="422"/>
        <end position="440"/>
    </location>
</feature>
<evidence type="ECO:0008006" key="12">
    <source>
        <dbReference type="Google" id="ProtNLM"/>
    </source>
</evidence>
<keyword evidence="3" id="KW-0808">Transferase</keyword>
<dbReference type="GO" id="GO:0012505">
    <property type="term" value="C:endomembrane system"/>
    <property type="evidence" value="ECO:0007669"/>
    <property type="project" value="UniProtKB-SubCell"/>
</dbReference>
<dbReference type="AlphaFoldDB" id="A0A804IWN6"/>
<dbReference type="GO" id="GO:0009833">
    <property type="term" value="P:plant-type primary cell wall biogenesis"/>
    <property type="evidence" value="ECO:0000318"/>
    <property type="project" value="GO_Central"/>
</dbReference>
<evidence type="ECO:0000256" key="1">
    <source>
        <dbReference type="ARBA" id="ARBA00004127"/>
    </source>
</evidence>
<keyword evidence="7" id="KW-0961">Cell wall biogenesis/degradation</keyword>
<evidence type="ECO:0000313" key="10">
    <source>
        <dbReference type="EnsemblPlants" id="Ma04_p33080.1"/>
    </source>
</evidence>
<feature type="transmembrane region" description="Helical" evidence="9">
    <location>
        <begin position="542"/>
        <end position="560"/>
    </location>
</feature>
<organism evidence="10 11">
    <name type="scientific">Musa acuminata subsp. malaccensis</name>
    <name type="common">Wild banana</name>
    <name type="synonym">Musa malaccensis</name>
    <dbReference type="NCBI Taxonomy" id="214687"/>
    <lineage>
        <taxon>Eukaryota</taxon>
        <taxon>Viridiplantae</taxon>
        <taxon>Streptophyta</taxon>
        <taxon>Embryophyta</taxon>
        <taxon>Tracheophyta</taxon>
        <taxon>Spermatophyta</taxon>
        <taxon>Magnoliopsida</taxon>
        <taxon>Liliopsida</taxon>
        <taxon>Zingiberales</taxon>
        <taxon>Musaceae</taxon>
        <taxon>Musa</taxon>
    </lineage>
</organism>
<proteinExistence type="predicted"/>
<dbReference type="GO" id="GO:0016759">
    <property type="term" value="F:cellulose synthase activity"/>
    <property type="evidence" value="ECO:0000318"/>
    <property type="project" value="GO_Central"/>
</dbReference>
<dbReference type="GO" id="GO:0030244">
    <property type="term" value="P:cellulose biosynthetic process"/>
    <property type="evidence" value="ECO:0000318"/>
    <property type="project" value="GO_Central"/>
</dbReference>
<feature type="transmembrane region" description="Helical" evidence="9">
    <location>
        <begin position="572"/>
        <end position="592"/>
    </location>
</feature>
<sequence>MGHQPNIHQHRRPAQGAAHHHRQHHPVYPTAEFARRWVPFCKKHSIEPRTPEFYFSQKIAYLKDKVQSSFVKERRAMKREYDEFKVRINALVITAIRLASPTRPLCRCEGRSLPLNARVRSHGLKLFTLTAPFLLNLDCDHYSKAVREAMCFLMDPQLGKKLCYVQFPQRFDGIDRHDRYANRNVVFFDQNAWSMLINMKGLDGIQGPVYVGTGCVFNRQALYGYEKPKSEKRRKMTCDCWPSWCYGCELREAVRAVAGVHRVDPHGRRGNAEGYQLRRPYQGGHPRNQLRIRREDRVGQGDWVDIWFGDGGHIDGLKMHCRGWKSVYCIPERAAFKGSAPINLSDRLHQVLRWALGSVEIFLSRHCPLWYGYGGNLKLLERFAYTNTIVYPFTSIPLLAYCTIPAICLLTGKFIIPIIENIASVWFLSLFLSIIATGILELRWSGVTIQDWWRNEQFWVIGGVSAHLFAVFQGLLKVLGGVDTNFTVTAKAGEDSEFGELYLFKWTTLLIPPTTLIILNMVGAVAGVSDAINNGYGSWRPLFGKLFFSFWVIVHLYPFLKGLMGRQNRTPTIVVLWSILLASIFSLVWVRIDPFLPKQQGPVLKQCGVEC</sequence>
<feature type="transmembrane region" description="Helical" evidence="9">
    <location>
        <begin position="460"/>
        <end position="480"/>
    </location>
</feature>
<protein>
    <recommendedName>
        <fullName evidence="12">Cellulose synthase</fullName>
    </recommendedName>
</protein>
<feature type="transmembrane region" description="Helical" evidence="9">
    <location>
        <begin position="501"/>
        <end position="522"/>
    </location>
</feature>
<keyword evidence="5 9" id="KW-1133">Transmembrane helix</keyword>
<dbReference type="GO" id="GO:0016760">
    <property type="term" value="F:cellulose synthase (UDP-forming) activity"/>
    <property type="evidence" value="ECO:0007669"/>
    <property type="project" value="InterPro"/>
</dbReference>
<dbReference type="InterPro" id="IPR005150">
    <property type="entry name" value="Cellulose_synth"/>
</dbReference>
<dbReference type="PANTHER" id="PTHR13301">
    <property type="entry name" value="X-BOX TRANSCRIPTION FACTOR-RELATED"/>
    <property type="match status" value="1"/>
</dbReference>
<dbReference type="Gramene" id="Ma04_t33080.1">
    <property type="protein sequence ID" value="Ma04_p33080.1"/>
    <property type="gene ID" value="Ma04_g33080"/>
</dbReference>
<dbReference type="Pfam" id="PF03552">
    <property type="entry name" value="Cellulose_synt"/>
    <property type="match status" value="3"/>
</dbReference>
<keyword evidence="4 9" id="KW-0812">Transmembrane</keyword>
<dbReference type="EnsemblPlants" id="Ma04_t33080.1">
    <property type="protein sequence ID" value="Ma04_p33080.1"/>
    <property type="gene ID" value="Ma04_g33080"/>
</dbReference>
<name>A0A804IWN6_MUSAM</name>
<evidence type="ECO:0000256" key="7">
    <source>
        <dbReference type="ARBA" id="ARBA00023316"/>
    </source>
</evidence>
<evidence type="ECO:0000256" key="2">
    <source>
        <dbReference type="ARBA" id="ARBA00022676"/>
    </source>
</evidence>
<feature type="transmembrane region" description="Helical" evidence="9">
    <location>
        <begin position="389"/>
        <end position="410"/>
    </location>
</feature>
<dbReference type="InParanoid" id="A0A804IWN6"/>
<dbReference type="Proteomes" id="UP000012960">
    <property type="component" value="Unplaced"/>
</dbReference>
<keyword evidence="2" id="KW-0328">Glycosyltransferase</keyword>
<accession>A0A804IWN6</accession>
<evidence type="ECO:0000256" key="6">
    <source>
        <dbReference type="ARBA" id="ARBA00023136"/>
    </source>
</evidence>
<keyword evidence="11" id="KW-1185">Reference proteome</keyword>
<evidence type="ECO:0000313" key="11">
    <source>
        <dbReference type="Proteomes" id="UP000012960"/>
    </source>
</evidence>
<feature type="region of interest" description="Disordered" evidence="8">
    <location>
        <begin position="1"/>
        <end position="24"/>
    </location>
</feature>
<evidence type="ECO:0000256" key="8">
    <source>
        <dbReference type="SAM" id="MobiDB-lite"/>
    </source>
</evidence>
<evidence type="ECO:0000256" key="9">
    <source>
        <dbReference type="SAM" id="Phobius"/>
    </source>
</evidence>
<feature type="compositionally biased region" description="Basic residues" evidence="8">
    <location>
        <begin position="8"/>
        <end position="24"/>
    </location>
</feature>
<dbReference type="OMA" id="GYCPLWY"/>
<evidence type="ECO:0000256" key="4">
    <source>
        <dbReference type="ARBA" id="ARBA00022692"/>
    </source>
</evidence>